<reference evidence="4 5" key="1">
    <citation type="journal article" date="2009" name="Stand. Genomic Sci.">
        <title>Complete genome sequence of Halorhabdus utahensis type strain (AX-2).</title>
        <authorList>
            <person name="Anderson I."/>
            <person name="Tindall B.J."/>
            <person name="Pomrenke H."/>
            <person name="Goker M."/>
            <person name="Lapidus A."/>
            <person name="Nolan M."/>
            <person name="Copeland A."/>
            <person name="Glavina Del Rio T."/>
            <person name="Chen F."/>
            <person name="Tice H."/>
            <person name="Cheng J.F."/>
            <person name="Lucas S."/>
            <person name="Chertkov O."/>
            <person name="Bruce D."/>
            <person name="Brettin T."/>
            <person name="Detter J.C."/>
            <person name="Han C."/>
            <person name="Goodwin L."/>
            <person name="Land M."/>
            <person name="Hauser L."/>
            <person name="Chang Y.J."/>
            <person name="Jeffries C.D."/>
            <person name="Pitluck S."/>
            <person name="Pati A."/>
            <person name="Mavromatis K."/>
            <person name="Ivanova N."/>
            <person name="Ovchinnikova G."/>
            <person name="Chen A."/>
            <person name="Palaniappan K."/>
            <person name="Chain P."/>
            <person name="Rohde M."/>
            <person name="Bristow J."/>
            <person name="Eisen J.A."/>
            <person name="Markowitz V."/>
            <person name="Hugenholtz P."/>
            <person name="Kyrpides N.C."/>
            <person name="Klenk H.P."/>
        </authorList>
    </citation>
    <scope>NUCLEOTIDE SEQUENCE [LARGE SCALE GENOMIC DNA]</scope>
    <source>
        <strain evidence="5">DSM 12940 / JCM 11049 / AX-2</strain>
    </source>
</reference>
<dbReference type="OrthoDB" id="142616at2157"/>
<dbReference type="EMBL" id="CP001687">
    <property type="protein sequence ID" value="ACV10467.1"/>
    <property type="molecule type" value="Genomic_DNA"/>
</dbReference>
<feature type="domain" description="DUF5817" evidence="2">
    <location>
        <begin position="2"/>
        <end position="58"/>
    </location>
</feature>
<feature type="region of interest" description="Disordered" evidence="1">
    <location>
        <begin position="90"/>
        <end position="119"/>
    </location>
</feature>
<feature type="compositionally biased region" description="Basic and acidic residues" evidence="1">
    <location>
        <begin position="91"/>
        <end position="109"/>
    </location>
</feature>
<dbReference type="HOGENOM" id="CLU_1567083_0_0_2"/>
<feature type="domain" description="DUF5817" evidence="3">
    <location>
        <begin position="120"/>
        <end position="173"/>
    </location>
</feature>
<evidence type="ECO:0000313" key="4">
    <source>
        <dbReference type="EMBL" id="ACV10467.1"/>
    </source>
</evidence>
<dbReference type="InterPro" id="IPR043855">
    <property type="entry name" value="DUF5817"/>
</dbReference>
<dbReference type="GeneID" id="8382543"/>
<dbReference type="AlphaFoldDB" id="C7NQK8"/>
<dbReference type="Proteomes" id="UP000002071">
    <property type="component" value="Chromosome"/>
</dbReference>
<name>C7NQK8_HALUD</name>
<accession>C7NQK8</accession>
<evidence type="ECO:0000259" key="2">
    <source>
        <dbReference type="Pfam" id="PF19134"/>
    </source>
</evidence>
<dbReference type="RefSeq" id="WP_012795344.1">
    <property type="nucleotide sequence ID" value="NC_013158.1"/>
</dbReference>
<proteinExistence type="predicted"/>
<gene>
    <name evidence="4" type="ordered locus">Huta_0279</name>
</gene>
<dbReference type="eggNOG" id="arCOG02298">
    <property type="taxonomic scope" value="Archaea"/>
</dbReference>
<dbReference type="STRING" id="519442.Huta_0279"/>
<evidence type="ECO:0000259" key="3">
    <source>
        <dbReference type="Pfam" id="PF22798"/>
    </source>
</evidence>
<evidence type="ECO:0000256" key="1">
    <source>
        <dbReference type="SAM" id="MobiDB-lite"/>
    </source>
</evidence>
<keyword evidence="5" id="KW-1185">Reference proteome</keyword>
<protein>
    <submittedName>
        <fullName evidence="4">Uncharacterized protein</fullName>
    </submittedName>
</protein>
<organism evidence="4 5">
    <name type="scientific">Halorhabdus utahensis (strain DSM 12940 / JCM 11049 / AX-2)</name>
    <dbReference type="NCBI Taxonomy" id="519442"/>
    <lineage>
        <taxon>Archaea</taxon>
        <taxon>Methanobacteriati</taxon>
        <taxon>Methanobacteriota</taxon>
        <taxon>Stenosarchaea group</taxon>
        <taxon>Halobacteria</taxon>
        <taxon>Halobacteriales</taxon>
        <taxon>Haloarculaceae</taxon>
        <taxon>Halorhabdus</taxon>
    </lineage>
</organism>
<sequence length="174" mass="18994">MYSVVGCTDCSALWVIEGRPETSQCPRCGKRRQFDLLRKFAQTETADAARQARAAMLAERQDLGEAFDGLDSYAEMEAAVSEAVIDDDEYLESKGVDSDEAADAGRRATEGAGGSTSREEIVRAALVELDDPDEEAIVEYAAERGVPEKYTRRALSSLVRAGDVSENRGTYRLV</sequence>
<dbReference type="Pfam" id="PF22798">
    <property type="entry name" value="DUF5817_CT"/>
    <property type="match status" value="1"/>
</dbReference>
<dbReference type="InterPro" id="IPR053849">
    <property type="entry name" value="DUF5817_C"/>
</dbReference>
<evidence type="ECO:0000313" key="5">
    <source>
        <dbReference type="Proteomes" id="UP000002071"/>
    </source>
</evidence>
<dbReference type="Pfam" id="PF19134">
    <property type="entry name" value="DUF5817"/>
    <property type="match status" value="1"/>
</dbReference>
<dbReference type="Gene3D" id="3.90.820.10">
    <property type="entry name" value="Structural Genomics, Unknown Function 30-nov-00 1gh9 Mol_id"/>
    <property type="match status" value="1"/>
</dbReference>
<dbReference type="KEGG" id="hut:Huta_0279"/>